<accession>A0A6H1ZB31</accession>
<name>A0A6H1ZB31_9ZZZZ</name>
<gene>
    <name evidence="1" type="ORF">TM448A00186_0028</name>
</gene>
<reference evidence="1" key="1">
    <citation type="submission" date="2020-03" db="EMBL/GenBank/DDBJ databases">
        <title>The deep terrestrial virosphere.</title>
        <authorList>
            <person name="Holmfeldt K."/>
            <person name="Nilsson E."/>
            <person name="Simone D."/>
            <person name="Lopez-Fernandez M."/>
            <person name="Wu X."/>
            <person name="de Brujin I."/>
            <person name="Lundin D."/>
            <person name="Andersson A."/>
            <person name="Bertilsson S."/>
            <person name="Dopson M."/>
        </authorList>
    </citation>
    <scope>NUCLEOTIDE SEQUENCE</scope>
    <source>
        <strain evidence="1">TM448A00186</strain>
    </source>
</reference>
<sequence>MSDDKNILTKEQKKKYLDNPDSCPYCESRDITESGTFYKDMYIYQSWDCDVCCKRWEECYELIKVVGSDE</sequence>
<dbReference type="EMBL" id="MT143986">
    <property type="protein sequence ID" value="QJA45116.1"/>
    <property type="molecule type" value="Genomic_DNA"/>
</dbReference>
<organism evidence="1">
    <name type="scientific">viral metagenome</name>
    <dbReference type="NCBI Taxonomy" id="1070528"/>
    <lineage>
        <taxon>unclassified sequences</taxon>
        <taxon>metagenomes</taxon>
        <taxon>organismal metagenomes</taxon>
    </lineage>
</organism>
<protein>
    <submittedName>
        <fullName evidence="1">Uncharacterized protein</fullName>
    </submittedName>
</protein>
<proteinExistence type="predicted"/>
<dbReference type="AlphaFoldDB" id="A0A6H1ZB31"/>
<evidence type="ECO:0000313" key="1">
    <source>
        <dbReference type="EMBL" id="QJA45116.1"/>
    </source>
</evidence>